<organism evidence="1 2">
    <name type="scientific">Candidatus Buchananbacteria bacterium RIFCSPHIGHO2_01_FULL_39_14</name>
    <dbReference type="NCBI Taxonomy" id="1797532"/>
    <lineage>
        <taxon>Bacteria</taxon>
        <taxon>Candidatus Buchananiibacteriota</taxon>
    </lineage>
</organism>
<evidence type="ECO:0000313" key="1">
    <source>
        <dbReference type="EMBL" id="OGY45318.1"/>
    </source>
</evidence>
<sequence>MEQLKGTQKMVEFIYNLYDEIKLSFKQNKSPYLVSFLDFIFANPMFIAAQATKEIKASSNFII</sequence>
<reference evidence="1 2" key="1">
    <citation type="journal article" date="2016" name="Nat. Commun.">
        <title>Thousands of microbial genomes shed light on interconnected biogeochemical processes in an aquifer system.</title>
        <authorList>
            <person name="Anantharaman K."/>
            <person name="Brown C.T."/>
            <person name="Hug L.A."/>
            <person name="Sharon I."/>
            <person name="Castelle C.J."/>
            <person name="Probst A.J."/>
            <person name="Thomas B.C."/>
            <person name="Singh A."/>
            <person name="Wilkins M.J."/>
            <person name="Karaoz U."/>
            <person name="Brodie E.L."/>
            <person name="Williams K.H."/>
            <person name="Hubbard S.S."/>
            <person name="Banfield J.F."/>
        </authorList>
    </citation>
    <scope>NUCLEOTIDE SEQUENCE [LARGE SCALE GENOMIC DNA]</scope>
</reference>
<protein>
    <submittedName>
        <fullName evidence="1">Uncharacterized protein</fullName>
    </submittedName>
</protein>
<name>A0A1G1XZ58_9BACT</name>
<dbReference type="EMBL" id="MHIB01000003">
    <property type="protein sequence ID" value="OGY45318.1"/>
    <property type="molecule type" value="Genomic_DNA"/>
</dbReference>
<comment type="caution">
    <text evidence="1">The sequence shown here is derived from an EMBL/GenBank/DDBJ whole genome shotgun (WGS) entry which is preliminary data.</text>
</comment>
<accession>A0A1G1XZ58</accession>
<proteinExistence type="predicted"/>
<dbReference type="STRING" id="1797532.A2729_00580"/>
<dbReference type="AlphaFoldDB" id="A0A1G1XZ58"/>
<evidence type="ECO:0000313" key="2">
    <source>
        <dbReference type="Proteomes" id="UP000178930"/>
    </source>
</evidence>
<gene>
    <name evidence="1" type="ORF">A2729_00580</name>
</gene>
<dbReference type="Proteomes" id="UP000178930">
    <property type="component" value="Unassembled WGS sequence"/>
</dbReference>